<dbReference type="PROSITE" id="PS50956">
    <property type="entry name" value="HTH_ASNC_2"/>
    <property type="match status" value="1"/>
</dbReference>
<dbReference type="STRING" id="310781.SAMN05216259_107325"/>
<keyword evidence="2 6" id="KW-0238">DNA-binding</keyword>
<dbReference type="RefSeq" id="WP_093785494.1">
    <property type="nucleotide sequence ID" value="NZ_FNIE01000007.1"/>
</dbReference>
<dbReference type="GO" id="GO:0043565">
    <property type="term" value="F:sequence-specific DNA binding"/>
    <property type="evidence" value="ECO:0007669"/>
    <property type="project" value="InterPro"/>
</dbReference>
<proteinExistence type="predicted"/>
<name>A0A1H0GXP9_9ACTN</name>
<sequence length="357" mass="37752">MRKSAADAWSPLATRDDLDRRVLHALQIDGRASFARIGEVLGVSDQTVARRYARLRREGVARVLGLTDPLRLGLTPWLVRVRCTPDAAASVGEALARRSDTRWVSLISGGTEISCMVESRAADQSEVLLLRTLPRTPRVVEVAAHAILHVFYGRDLSPVSRLGPLSPDEAAALVSPDAPGSRAAEPGEPVPLEKGDRRMLDALAVDGRASAAELAAATGWSQTTVRRRMAQLRSAGALYFDLDLDLAQLSPSLRAGLWLEAEPARLAEVGAALTTHDEVAYAAAVTGTANIYASISCQGPGAFYRYLTGPVAALPGLRRTETAPLHRTLKGAGPPFTRLGSRSSAPAGADSAVGSGT</sequence>
<reference evidence="6 7" key="1">
    <citation type="submission" date="2016-10" db="EMBL/GenBank/DDBJ databases">
        <authorList>
            <person name="de Groot N.N."/>
        </authorList>
    </citation>
    <scope>NUCLEOTIDE SEQUENCE [LARGE SCALE GENOMIC DNA]</scope>
    <source>
        <strain evidence="6 7">CGMCC 4.2022</strain>
    </source>
</reference>
<dbReference type="InterPro" id="IPR011008">
    <property type="entry name" value="Dimeric_a/b-barrel"/>
</dbReference>
<evidence type="ECO:0000313" key="7">
    <source>
        <dbReference type="Proteomes" id="UP000199341"/>
    </source>
</evidence>
<evidence type="ECO:0000256" key="4">
    <source>
        <dbReference type="SAM" id="MobiDB-lite"/>
    </source>
</evidence>
<keyword evidence="1" id="KW-0805">Transcription regulation</keyword>
<dbReference type="InterPro" id="IPR036388">
    <property type="entry name" value="WH-like_DNA-bd_sf"/>
</dbReference>
<dbReference type="OrthoDB" id="3453230at2"/>
<dbReference type="SUPFAM" id="SSF54909">
    <property type="entry name" value="Dimeric alpha+beta barrel"/>
    <property type="match status" value="1"/>
</dbReference>
<dbReference type="InterPro" id="IPR019887">
    <property type="entry name" value="Tscrpt_reg_AsnC/Lrp_C"/>
</dbReference>
<dbReference type="GO" id="GO:0005829">
    <property type="term" value="C:cytosol"/>
    <property type="evidence" value="ECO:0007669"/>
    <property type="project" value="TreeGrafter"/>
</dbReference>
<evidence type="ECO:0000256" key="3">
    <source>
        <dbReference type="ARBA" id="ARBA00023163"/>
    </source>
</evidence>
<protein>
    <submittedName>
        <fullName evidence="6">DNA-binding transcriptional regulator, Lrp family</fullName>
    </submittedName>
</protein>
<dbReference type="Pfam" id="PF01037">
    <property type="entry name" value="AsnC_trans_reg"/>
    <property type="match status" value="1"/>
</dbReference>
<evidence type="ECO:0000256" key="2">
    <source>
        <dbReference type="ARBA" id="ARBA00023125"/>
    </source>
</evidence>
<feature type="region of interest" description="Disordered" evidence="4">
    <location>
        <begin position="170"/>
        <end position="193"/>
    </location>
</feature>
<dbReference type="InterPro" id="IPR019888">
    <property type="entry name" value="Tscrpt_reg_AsnC-like"/>
</dbReference>
<feature type="region of interest" description="Disordered" evidence="4">
    <location>
        <begin position="324"/>
        <end position="357"/>
    </location>
</feature>
<dbReference type="InterPro" id="IPR000485">
    <property type="entry name" value="AsnC-type_HTH_dom"/>
</dbReference>
<dbReference type="Proteomes" id="UP000199341">
    <property type="component" value="Unassembled WGS sequence"/>
</dbReference>
<evidence type="ECO:0000313" key="6">
    <source>
        <dbReference type="EMBL" id="SDO11665.1"/>
    </source>
</evidence>
<accession>A0A1H0GXP9</accession>
<dbReference type="Pfam" id="PF13404">
    <property type="entry name" value="HTH_AsnC-type"/>
    <property type="match status" value="2"/>
</dbReference>
<dbReference type="AlphaFoldDB" id="A0A1H0GXP9"/>
<organism evidence="6 7">
    <name type="scientific">Actinacidiphila guanduensis</name>
    <dbReference type="NCBI Taxonomy" id="310781"/>
    <lineage>
        <taxon>Bacteria</taxon>
        <taxon>Bacillati</taxon>
        <taxon>Actinomycetota</taxon>
        <taxon>Actinomycetes</taxon>
        <taxon>Kitasatosporales</taxon>
        <taxon>Streptomycetaceae</taxon>
        <taxon>Actinacidiphila</taxon>
    </lineage>
</organism>
<dbReference type="Gene3D" id="1.10.10.10">
    <property type="entry name" value="Winged helix-like DNA-binding domain superfamily/Winged helix DNA-binding domain"/>
    <property type="match status" value="2"/>
</dbReference>
<dbReference type="Gene3D" id="3.30.70.920">
    <property type="match status" value="1"/>
</dbReference>
<keyword evidence="3" id="KW-0804">Transcription</keyword>
<dbReference type="EMBL" id="FNIE01000007">
    <property type="protein sequence ID" value="SDO11665.1"/>
    <property type="molecule type" value="Genomic_DNA"/>
</dbReference>
<evidence type="ECO:0000256" key="1">
    <source>
        <dbReference type="ARBA" id="ARBA00023015"/>
    </source>
</evidence>
<dbReference type="InterPro" id="IPR036390">
    <property type="entry name" value="WH_DNA-bd_sf"/>
</dbReference>
<dbReference type="PANTHER" id="PTHR30154">
    <property type="entry name" value="LEUCINE-RESPONSIVE REGULATORY PROTEIN"/>
    <property type="match status" value="1"/>
</dbReference>
<dbReference type="PRINTS" id="PR00033">
    <property type="entry name" value="HTHASNC"/>
</dbReference>
<keyword evidence="7" id="KW-1185">Reference proteome</keyword>
<gene>
    <name evidence="6" type="ORF">SAMN05216259_107325</name>
</gene>
<dbReference type="SUPFAM" id="SSF46785">
    <property type="entry name" value="Winged helix' DNA-binding domain"/>
    <property type="match status" value="2"/>
</dbReference>
<dbReference type="GO" id="GO:0043200">
    <property type="term" value="P:response to amino acid"/>
    <property type="evidence" value="ECO:0007669"/>
    <property type="project" value="TreeGrafter"/>
</dbReference>
<evidence type="ECO:0000259" key="5">
    <source>
        <dbReference type="PROSITE" id="PS50956"/>
    </source>
</evidence>
<dbReference type="SMART" id="SM00344">
    <property type="entry name" value="HTH_ASNC"/>
    <property type="match status" value="2"/>
</dbReference>
<feature type="domain" description="HTH asnC-type" evidence="5">
    <location>
        <begin position="16"/>
        <end position="75"/>
    </location>
</feature>
<dbReference type="PANTHER" id="PTHR30154:SF34">
    <property type="entry name" value="TRANSCRIPTIONAL REGULATOR AZLB"/>
    <property type="match status" value="1"/>
</dbReference>